<dbReference type="STRING" id="296587.C1E1U7"/>
<name>C1E1U7_MICCC</name>
<dbReference type="KEGG" id="mis:MICPUN_80171"/>
<organism evidence="3 4">
    <name type="scientific">Micromonas commoda (strain RCC299 / NOUM17 / CCMP2709)</name>
    <name type="common">Picoplanktonic green alga</name>
    <dbReference type="NCBI Taxonomy" id="296587"/>
    <lineage>
        <taxon>Eukaryota</taxon>
        <taxon>Viridiplantae</taxon>
        <taxon>Chlorophyta</taxon>
        <taxon>Mamiellophyceae</taxon>
        <taxon>Mamiellales</taxon>
        <taxon>Mamiellaceae</taxon>
        <taxon>Micromonas</taxon>
    </lineage>
</organism>
<dbReference type="OrthoDB" id="329666at2759"/>
<dbReference type="RefSeq" id="XP_002500544.1">
    <property type="nucleotide sequence ID" value="XM_002500498.1"/>
</dbReference>
<dbReference type="AlphaFoldDB" id="C1E1U7"/>
<evidence type="ECO:0008006" key="5">
    <source>
        <dbReference type="Google" id="ProtNLM"/>
    </source>
</evidence>
<accession>C1E1U7</accession>
<dbReference type="OMA" id="EEHTEMI"/>
<dbReference type="FunCoup" id="C1E1U7">
    <property type="interactions" value="1594"/>
</dbReference>
<evidence type="ECO:0000313" key="3">
    <source>
        <dbReference type="EMBL" id="ACO61802.1"/>
    </source>
</evidence>
<dbReference type="GO" id="GO:0005634">
    <property type="term" value="C:nucleus"/>
    <property type="evidence" value="ECO:0007669"/>
    <property type="project" value="UniProtKB-SubCell"/>
</dbReference>
<dbReference type="PANTHER" id="PTHR13489">
    <property type="entry name" value="MINI-CHROMOSOME MAINTENANCE COMPLEX-BINDING PROTEIN"/>
    <property type="match status" value="1"/>
</dbReference>
<dbReference type="Proteomes" id="UP000002009">
    <property type="component" value="Chromosome 3"/>
</dbReference>
<gene>
    <name evidence="3" type="ORF">MICPUN_80171</name>
</gene>
<evidence type="ECO:0000256" key="1">
    <source>
        <dbReference type="ARBA" id="ARBA00004123"/>
    </source>
</evidence>
<keyword evidence="2" id="KW-0539">Nucleus</keyword>
<dbReference type="InterPro" id="IPR019140">
    <property type="entry name" value="MCM_complex-bd"/>
</dbReference>
<protein>
    <recommendedName>
        <fullName evidence="5">Mini-chromosome maintenance complex-binding protein</fullName>
    </recommendedName>
</protein>
<keyword evidence="4" id="KW-1185">Reference proteome</keyword>
<evidence type="ECO:0000256" key="2">
    <source>
        <dbReference type="ARBA" id="ARBA00023242"/>
    </source>
</evidence>
<sequence>MSAPLPSCVTDPLGAVASAFDAAIGSGDTAPDQDGDWGIKATLQEALDRPGVMEQIPEINAVGVDNVRPGQLVRFRCMVQDMYNPEYYVGAYKDRSTGGKWRTTKFTERISGGNSVNTGESQPDDSAERVIWERRVLYCVPIPGESSWIARDDEDMVAKILAAAGERKEGPAAKVDEKVDEKAASSNPVAKHPRADHATCPPASIVPEAAESMDESLNLPLGATDVADGLPRAAPAIVKVYESEDALPVKLNDVLELVGVLQIEPDISNDVSNTNNDQQQAAMAAAAAAVNGDPATSGAIEAPAEIRTALIQHLAVPLGGDVLAAEYVLAAIVSRVHTRTDSLALGKLSVTLMGVPEGGDLPRNLAAAIADIAPCVAHLPLSIAGLNARSWTPKKDYGVNRLRSGPLQLAPGTVVVLDETALTSGQLRETGVRNVQALKQLVQLQELEYDFQYHQMRVPVDVAVVVLTSAKQGDSVVQGGECRVPLRMVKDTRVAEQLDPVMARTMRRFVARAWGSDHSISEKAGKEIESEMVAARQGERKATELEFHRWLTIARLCALSSGETDLTVKHWKHAMECERKTEERLRLM</sequence>
<dbReference type="Pfam" id="PF09739">
    <property type="entry name" value="MCM_bind"/>
    <property type="match status" value="1"/>
</dbReference>
<dbReference type="GO" id="GO:0006261">
    <property type="term" value="P:DNA-templated DNA replication"/>
    <property type="evidence" value="ECO:0007669"/>
    <property type="project" value="TreeGrafter"/>
</dbReference>
<dbReference type="GeneID" id="8242162"/>
<dbReference type="GO" id="GO:0003682">
    <property type="term" value="F:chromatin binding"/>
    <property type="evidence" value="ECO:0007669"/>
    <property type="project" value="TreeGrafter"/>
</dbReference>
<evidence type="ECO:0000313" key="4">
    <source>
        <dbReference type="Proteomes" id="UP000002009"/>
    </source>
</evidence>
<reference evidence="3 4" key="1">
    <citation type="journal article" date="2009" name="Science">
        <title>Green evolution and dynamic adaptations revealed by genomes of the marine picoeukaryotes Micromonas.</title>
        <authorList>
            <person name="Worden A.Z."/>
            <person name="Lee J.H."/>
            <person name="Mock T."/>
            <person name="Rouze P."/>
            <person name="Simmons M.P."/>
            <person name="Aerts A.L."/>
            <person name="Allen A.E."/>
            <person name="Cuvelier M.L."/>
            <person name="Derelle E."/>
            <person name="Everett M.V."/>
            <person name="Foulon E."/>
            <person name="Grimwood J."/>
            <person name="Gundlach H."/>
            <person name="Henrissat B."/>
            <person name="Napoli C."/>
            <person name="McDonald S.M."/>
            <person name="Parker M.S."/>
            <person name="Rombauts S."/>
            <person name="Salamov A."/>
            <person name="Von Dassow P."/>
            <person name="Badger J.H."/>
            <person name="Coutinho P.M."/>
            <person name="Demir E."/>
            <person name="Dubchak I."/>
            <person name="Gentemann C."/>
            <person name="Eikrem W."/>
            <person name="Gready J.E."/>
            <person name="John U."/>
            <person name="Lanier W."/>
            <person name="Lindquist E.A."/>
            <person name="Lucas S."/>
            <person name="Mayer K.F."/>
            <person name="Moreau H."/>
            <person name="Not F."/>
            <person name="Otillar R."/>
            <person name="Panaud O."/>
            <person name="Pangilinan J."/>
            <person name="Paulsen I."/>
            <person name="Piegu B."/>
            <person name="Poliakov A."/>
            <person name="Robbens S."/>
            <person name="Schmutz J."/>
            <person name="Toulza E."/>
            <person name="Wyss T."/>
            <person name="Zelensky A."/>
            <person name="Zhou K."/>
            <person name="Armbrust E.V."/>
            <person name="Bhattacharya D."/>
            <person name="Goodenough U.W."/>
            <person name="Van de Peer Y."/>
            <person name="Grigoriev I.V."/>
        </authorList>
    </citation>
    <scope>NUCLEOTIDE SEQUENCE [LARGE SCALE GENOMIC DNA]</scope>
    <source>
        <strain evidence="4">RCC299 / NOUM17</strain>
    </source>
</reference>
<dbReference type="EMBL" id="CP001324">
    <property type="protein sequence ID" value="ACO61802.1"/>
    <property type="molecule type" value="Genomic_DNA"/>
</dbReference>
<dbReference type="PANTHER" id="PTHR13489:SF0">
    <property type="entry name" value="MINI-CHROMOSOME MAINTENANCE COMPLEX-BINDING PROTEIN"/>
    <property type="match status" value="1"/>
</dbReference>
<dbReference type="InParanoid" id="C1E1U7"/>
<comment type="subcellular location">
    <subcellularLocation>
        <location evidence="1">Nucleus</location>
    </subcellularLocation>
</comment>
<proteinExistence type="predicted"/>
<dbReference type="eggNOG" id="KOG2545">
    <property type="taxonomic scope" value="Eukaryota"/>
</dbReference>